<dbReference type="GO" id="GO:0045740">
    <property type="term" value="P:positive regulation of DNA replication"/>
    <property type="evidence" value="ECO:0007669"/>
    <property type="project" value="TreeGrafter"/>
</dbReference>
<dbReference type="InterPro" id="IPR042617">
    <property type="entry name" value="CTC1-like"/>
</dbReference>
<comment type="subcellular location">
    <subcellularLocation>
        <location evidence="2">Chromosome</location>
        <location evidence="2">Telomere</location>
    </subcellularLocation>
    <subcellularLocation>
        <location evidence="1">Nucleus</location>
    </subcellularLocation>
</comment>
<dbReference type="InterPro" id="IPR028262">
    <property type="entry name" value="CTC1_plant"/>
</dbReference>
<dbReference type="PANTHER" id="PTHR14865">
    <property type="entry name" value="CST COMPLEX SUBUNIT CTC1"/>
    <property type="match status" value="1"/>
</dbReference>
<protein>
    <recommendedName>
        <fullName evidence="4">CST complex subunit CTC1</fullName>
    </recommendedName>
</protein>
<evidence type="ECO:0000313" key="9">
    <source>
        <dbReference type="EMBL" id="OEL31303.1"/>
    </source>
</evidence>
<proteinExistence type="inferred from homology"/>
<organism evidence="9 10">
    <name type="scientific">Dichanthelium oligosanthes</name>
    <dbReference type="NCBI Taxonomy" id="888268"/>
    <lineage>
        <taxon>Eukaryota</taxon>
        <taxon>Viridiplantae</taxon>
        <taxon>Streptophyta</taxon>
        <taxon>Embryophyta</taxon>
        <taxon>Tracheophyta</taxon>
        <taxon>Spermatophyta</taxon>
        <taxon>Magnoliopsida</taxon>
        <taxon>Liliopsida</taxon>
        <taxon>Poales</taxon>
        <taxon>Poaceae</taxon>
        <taxon>PACMAD clade</taxon>
        <taxon>Panicoideae</taxon>
        <taxon>Panicodae</taxon>
        <taxon>Paniceae</taxon>
        <taxon>Dichantheliinae</taxon>
        <taxon>Dichanthelium</taxon>
    </lineage>
</organism>
<evidence type="ECO:0000256" key="7">
    <source>
        <dbReference type="ARBA" id="ARBA00023125"/>
    </source>
</evidence>
<keyword evidence="10" id="KW-1185">Reference proteome</keyword>
<keyword evidence="5" id="KW-0158">Chromosome</keyword>
<dbReference type="GO" id="GO:0003697">
    <property type="term" value="F:single-stranded DNA binding"/>
    <property type="evidence" value="ECO:0007669"/>
    <property type="project" value="TreeGrafter"/>
</dbReference>
<evidence type="ECO:0000256" key="5">
    <source>
        <dbReference type="ARBA" id="ARBA00022454"/>
    </source>
</evidence>
<dbReference type="STRING" id="888268.A0A1E5W1N6"/>
<accession>A0A1E5W1N6</accession>
<dbReference type="EMBL" id="LWDX02023772">
    <property type="protein sequence ID" value="OEL31303.1"/>
    <property type="molecule type" value="Genomic_DNA"/>
</dbReference>
<evidence type="ECO:0000256" key="3">
    <source>
        <dbReference type="ARBA" id="ARBA00006332"/>
    </source>
</evidence>
<sequence>MPQAKAEKRSVSSVGFLAEILCCGCHQCWVLPPEAAQDHKFVVVKFVYFVDSACTWRPLLVWLIGRLVYISGLKKKLVSVADKGSHTMFVSSTNTAMAWCPSYRGNLPFDGPLQKCGGAYAGVITGIYLQGLVVELDDTLWLLIDDLLLLPQHSLRVGAVISIKNFRAMRLNFACTGTVLLATCSKTCITVKSFSLMDSKSYIKAENKSLLGKFVDSLEMPVRFWTSLLISCFKQKFTKLFSDKEIMGSQNKSLIMKFCSHDCGSSSLGSKLEACKLAIPFSNFICKGESMWISSMLKFWNGPEKVGRSQGQNQFFCDGLSYPGSTKRIVSSEDLDFVLVGSIKTSPLSGKLQLVDSTGCIDVVIPDLPPNGSLYGIYEVSNYKLALEGPVAYLDHCDIADPMSFKLSHIFPANNIQHQNTSGPILYAEAVILPYDLQFIGQGECIENAEAFRMLHSHLLGNYEDSVAKLCNIPCSLSFGSTNLCGTLVSCGSDGTVLNECIVCERENTSRILLEFKEGSFIKYQLLRINGYYLLHCPGGNLTCTMEGCECLEGGKVSLDSQDKIWSIAITFNGNISIKGTTGDQSVAVTSVKMDEPFSRNIIRDELKLVQSWNDFYCNSYFHLDFSCEAISTKMEEYNIVCHVLNGLSASSSEVLSVSSCVDIMMPKEASGSANLKTEEVVQGDLISVQGKVENMHSHVYKGGRCMLGNEKYNLCIHVADNNHMVRLHGYLSKHSSIVGIGPGATVTFHRVLLTQFVPFHSSVFHEILFPLPY</sequence>
<keyword evidence="7" id="KW-0238">DNA-binding</keyword>
<evidence type="ECO:0000256" key="4">
    <source>
        <dbReference type="ARBA" id="ARBA00016175"/>
    </source>
</evidence>
<dbReference type="GO" id="GO:1990879">
    <property type="term" value="C:CST complex"/>
    <property type="evidence" value="ECO:0007669"/>
    <property type="project" value="TreeGrafter"/>
</dbReference>
<evidence type="ECO:0000256" key="6">
    <source>
        <dbReference type="ARBA" id="ARBA00022895"/>
    </source>
</evidence>
<evidence type="ECO:0000313" key="10">
    <source>
        <dbReference type="Proteomes" id="UP000095767"/>
    </source>
</evidence>
<reference evidence="9 10" key="1">
    <citation type="submission" date="2016-09" db="EMBL/GenBank/DDBJ databases">
        <title>The draft genome of Dichanthelium oligosanthes: A C3 panicoid grass species.</title>
        <authorList>
            <person name="Studer A.J."/>
            <person name="Schnable J.C."/>
            <person name="Brutnell T.P."/>
        </authorList>
    </citation>
    <scope>NUCLEOTIDE SEQUENCE [LARGE SCALE GENOMIC DNA]</scope>
    <source>
        <strain evidence="10">cv. Kellogg 1175</strain>
        <tissue evidence="9">Leaf</tissue>
    </source>
</reference>
<evidence type="ECO:0000256" key="8">
    <source>
        <dbReference type="ARBA" id="ARBA00023242"/>
    </source>
</evidence>
<keyword evidence="8" id="KW-0539">Nucleus</keyword>
<comment type="similarity">
    <text evidence="3">Belongs to the CTC1 family.</text>
</comment>
<dbReference type="Proteomes" id="UP000095767">
    <property type="component" value="Unassembled WGS sequence"/>
</dbReference>
<dbReference type="AlphaFoldDB" id="A0A1E5W1N6"/>
<gene>
    <name evidence="9" type="ORF">BAE44_0007678</name>
</gene>
<dbReference type="OrthoDB" id="2314520at2759"/>
<keyword evidence="6" id="KW-0779">Telomere</keyword>
<dbReference type="GO" id="GO:0010833">
    <property type="term" value="P:telomere maintenance via telomere lengthening"/>
    <property type="evidence" value="ECO:0007669"/>
    <property type="project" value="TreeGrafter"/>
</dbReference>
<dbReference type="GO" id="GO:0042162">
    <property type="term" value="F:telomeric DNA binding"/>
    <property type="evidence" value="ECO:0007669"/>
    <property type="project" value="TreeGrafter"/>
</dbReference>
<dbReference type="Pfam" id="PF15491">
    <property type="entry name" value="CTC1_2"/>
    <property type="match status" value="1"/>
</dbReference>
<dbReference type="PANTHER" id="PTHR14865:SF2">
    <property type="entry name" value="CST COMPLEX SUBUNIT CTC1"/>
    <property type="match status" value="1"/>
</dbReference>
<comment type="caution">
    <text evidence="9">The sequence shown here is derived from an EMBL/GenBank/DDBJ whole genome shotgun (WGS) entry which is preliminary data.</text>
</comment>
<name>A0A1E5W1N6_9POAL</name>
<evidence type="ECO:0000256" key="2">
    <source>
        <dbReference type="ARBA" id="ARBA00004574"/>
    </source>
</evidence>
<evidence type="ECO:0000256" key="1">
    <source>
        <dbReference type="ARBA" id="ARBA00004123"/>
    </source>
</evidence>